<name>A0A1V9X9E6_9ACAR</name>
<dbReference type="Proteomes" id="UP000192247">
    <property type="component" value="Unassembled WGS sequence"/>
</dbReference>
<protein>
    <submittedName>
        <fullName evidence="2">Uncharacterized protein</fullName>
    </submittedName>
</protein>
<keyword evidence="1" id="KW-1133">Transmembrane helix</keyword>
<keyword evidence="1" id="KW-0472">Membrane</keyword>
<sequence length="257" mass="28801">MMSRKRLYKQYLHAFTLSLPENDYSLVRFVRRGSSAGRSSDTAINHERLSSLQSQLTIDTVLCVRVVVHAAGRGSSSRKKFVTLVGIALITVQITVQGIWAFVYPLAGVAWMLSHWASQNRRPPPPWYHPNWHVIANPFNFKSQSPSPSSLKRVNKFEPKGLSRLLLTSSVASPVRMWLAYGPTEAILAALYNDDIVWVSKCVSNQCSDISSTDLAGGQAQFGRIGHFCRLQLQRLSCVVFGYRQAFSSKCPKKITR</sequence>
<dbReference type="InParanoid" id="A0A1V9X9E6"/>
<dbReference type="EMBL" id="MNPL01018708">
    <property type="protein sequence ID" value="OQR70026.1"/>
    <property type="molecule type" value="Genomic_DNA"/>
</dbReference>
<gene>
    <name evidence="2" type="ORF">BIW11_04239</name>
</gene>
<organism evidence="2 3">
    <name type="scientific">Tropilaelaps mercedesae</name>
    <dbReference type="NCBI Taxonomy" id="418985"/>
    <lineage>
        <taxon>Eukaryota</taxon>
        <taxon>Metazoa</taxon>
        <taxon>Ecdysozoa</taxon>
        <taxon>Arthropoda</taxon>
        <taxon>Chelicerata</taxon>
        <taxon>Arachnida</taxon>
        <taxon>Acari</taxon>
        <taxon>Parasitiformes</taxon>
        <taxon>Mesostigmata</taxon>
        <taxon>Gamasina</taxon>
        <taxon>Dermanyssoidea</taxon>
        <taxon>Laelapidae</taxon>
        <taxon>Tropilaelaps</taxon>
    </lineage>
</organism>
<evidence type="ECO:0000256" key="1">
    <source>
        <dbReference type="SAM" id="Phobius"/>
    </source>
</evidence>
<evidence type="ECO:0000313" key="2">
    <source>
        <dbReference type="EMBL" id="OQR70026.1"/>
    </source>
</evidence>
<dbReference type="AlphaFoldDB" id="A0A1V9X9E6"/>
<comment type="caution">
    <text evidence="2">The sequence shown here is derived from an EMBL/GenBank/DDBJ whole genome shotgun (WGS) entry which is preliminary data.</text>
</comment>
<keyword evidence="1" id="KW-0812">Transmembrane</keyword>
<proteinExistence type="predicted"/>
<feature type="transmembrane region" description="Helical" evidence="1">
    <location>
        <begin position="81"/>
        <end position="113"/>
    </location>
</feature>
<reference evidence="2 3" key="1">
    <citation type="journal article" date="2017" name="Gigascience">
        <title>Draft genome of the honey bee ectoparasitic mite, Tropilaelaps mercedesae, is shaped by the parasitic life history.</title>
        <authorList>
            <person name="Dong X."/>
            <person name="Armstrong S.D."/>
            <person name="Xia D."/>
            <person name="Makepeace B.L."/>
            <person name="Darby A.C."/>
            <person name="Kadowaki T."/>
        </authorList>
    </citation>
    <scope>NUCLEOTIDE SEQUENCE [LARGE SCALE GENOMIC DNA]</scope>
    <source>
        <strain evidence="2">Wuxi-XJTLU</strain>
    </source>
</reference>
<keyword evidence="3" id="KW-1185">Reference proteome</keyword>
<evidence type="ECO:0000313" key="3">
    <source>
        <dbReference type="Proteomes" id="UP000192247"/>
    </source>
</evidence>
<accession>A0A1V9X9E6</accession>